<dbReference type="Pfam" id="PF21360">
    <property type="entry name" value="PylC-like_N"/>
    <property type="match status" value="1"/>
</dbReference>
<keyword evidence="3 4" id="KW-0067">ATP-binding</keyword>
<dbReference type="GO" id="GO:0046872">
    <property type="term" value="F:metal ion binding"/>
    <property type="evidence" value="ECO:0007669"/>
    <property type="project" value="InterPro"/>
</dbReference>
<dbReference type="InterPro" id="IPR013815">
    <property type="entry name" value="ATP_grasp_subdomain_1"/>
</dbReference>
<keyword evidence="2 4" id="KW-0547">Nucleotide-binding</keyword>
<sequence length="326" mass="35979">MRNILLLSSGRRVELIQSFQRAFAKKSPNSKVVAADAQPLAPALYYADSSVVLPKISESGYKKELIKAIKERNIDLVIPTIDPELPVLAAAKTEIEEVTDAKVMIADPWVINICNDKELTHSHVTEKGLIAPDLYDTESELDDSNFPLILKPKSGSSSIGVNVVNSNEELQFLLPRTNDPMIQELISGEEYTADCFCDFDGKVISIVPRLRIATRGGEILKGKIVKDMEIINSVRSLLETLPMPGHSTVQCFKTERGIEFIEVNPRFGGGAPMSIAAGANSCERLIDLLAGKTLDYDEGYEDGLLFLRFDQSIVLREEQLKTGLKN</sequence>
<dbReference type="Gene3D" id="3.30.1490.20">
    <property type="entry name" value="ATP-grasp fold, A domain"/>
    <property type="match status" value="1"/>
</dbReference>
<dbReference type="InterPro" id="IPR011761">
    <property type="entry name" value="ATP-grasp"/>
</dbReference>
<proteinExistence type="predicted"/>
<name>A0A172QQX3_9CORY</name>
<feature type="domain" description="ATP-grasp" evidence="5">
    <location>
        <begin position="121"/>
        <end position="290"/>
    </location>
</feature>
<evidence type="ECO:0000259" key="5">
    <source>
        <dbReference type="PROSITE" id="PS50975"/>
    </source>
</evidence>
<evidence type="ECO:0000256" key="2">
    <source>
        <dbReference type="ARBA" id="ARBA00022741"/>
    </source>
</evidence>
<evidence type="ECO:0000256" key="1">
    <source>
        <dbReference type="ARBA" id="ARBA00022598"/>
    </source>
</evidence>
<dbReference type="RefSeq" id="WP_066564056.1">
    <property type="nucleotide sequence ID" value="NZ_CP015622.1"/>
</dbReference>
<reference evidence="6 7" key="1">
    <citation type="submission" date="2016-05" db="EMBL/GenBank/DDBJ databases">
        <title>Complete genome sequence of Corynebacterium crudilactis, a new Corynebacterium species isolated from raw cow's milk.</title>
        <authorList>
            <person name="Christian R."/>
            <person name="Zimmermann J."/>
            <person name="Lipski A."/>
            <person name="Kalinowski J."/>
        </authorList>
    </citation>
    <scope>NUCLEOTIDE SEQUENCE [LARGE SCALE GENOMIC DNA]</scope>
    <source>
        <strain evidence="6 7">JZ16</strain>
    </source>
</reference>
<protein>
    <recommendedName>
        <fullName evidence="5">ATP-grasp domain-containing protein</fullName>
    </recommendedName>
</protein>
<dbReference type="EMBL" id="CP015622">
    <property type="protein sequence ID" value="ANE03078.1"/>
    <property type="molecule type" value="Genomic_DNA"/>
</dbReference>
<organism evidence="6 7">
    <name type="scientific">Corynebacterium crudilactis</name>
    <dbReference type="NCBI Taxonomy" id="1652495"/>
    <lineage>
        <taxon>Bacteria</taxon>
        <taxon>Bacillati</taxon>
        <taxon>Actinomycetota</taxon>
        <taxon>Actinomycetes</taxon>
        <taxon>Mycobacteriales</taxon>
        <taxon>Corynebacteriaceae</taxon>
        <taxon>Corynebacterium</taxon>
    </lineage>
</organism>
<evidence type="ECO:0000313" key="6">
    <source>
        <dbReference type="EMBL" id="ANE03078.1"/>
    </source>
</evidence>
<evidence type="ECO:0000256" key="3">
    <source>
        <dbReference type="ARBA" id="ARBA00022840"/>
    </source>
</evidence>
<dbReference type="PANTHER" id="PTHR43055:SF1">
    <property type="entry name" value="FORMATE-DEPENDENT PHOSPHORIBOSYLGLYCINAMIDE FORMYLTRANSFERASE"/>
    <property type="match status" value="1"/>
</dbReference>
<accession>A0A172QQX3</accession>
<dbReference type="OrthoDB" id="24041at2"/>
<dbReference type="SUPFAM" id="SSF56059">
    <property type="entry name" value="Glutathione synthetase ATP-binding domain-like"/>
    <property type="match status" value="1"/>
</dbReference>
<evidence type="ECO:0000256" key="4">
    <source>
        <dbReference type="PROSITE-ProRule" id="PRU00409"/>
    </source>
</evidence>
<dbReference type="Gene3D" id="3.40.50.20">
    <property type="match status" value="1"/>
</dbReference>
<dbReference type="STRING" id="1652495.ccrud_01850"/>
<dbReference type="KEGG" id="ccjz:ccrud_01850"/>
<evidence type="ECO:0000313" key="7">
    <source>
        <dbReference type="Proteomes" id="UP000076929"/>
    </source>
</evidence>
<dbReference type="Proteomes" id="UP000076929">
    <property type="component" value="Chromosome"/>
</dbReference>
<keyword evidence="1" id="KW-0436">Ligase</keyword>
<dbReference type="GO" id="GO:0016874">
    <property type="term" value="F:ligase activity"/>
    <property type="evidence" value="ECO:0007669"/>
    <property type="project" value="UniProtKB-KW"/>
</dbReference>
<keyword evidence="7" id="KW-1185">Reference proteome</keyword>
<dbReference type="Gene3D" id="3.30.470.20">
    <property type="entry name" value="ATP-grasp fold, B domain"/>
    <property type="match status" value="1"/>
</dbReference>
<dbReference type="GO" id="GO:0005829">
    <property type="term" value="C:cytosol"/>
    <property type="evidence" value="ECO:0007669"/>
    <property type="project" value="TreeGrafter"/>
</dbReference>
<gene>
    <name evidence="6" type="ORF">ccrud_01850</name>
</gene>
<dbReference type="AlphaFoldDB" id="A0A172QQX3"/>
<dbReference type="PROSITE" id="PS50975">
    <property type="entry name" value="ATP_GRASP"/>
    <property type="match status" value="1"/>
</dbReference>
<dbReference type="GO" id="GO:0005524">
    <property type="term" value="F:ATP binding"/>
    <property type="evidence" value="ECO:0007669"/>
    <property type="project" value="UniProtKB-UniRule"/>
</dbReference>
<dbReference type="InterPro" id="IPR048764">
    <property type="entry name" value="PylC_N"/>
</dbReference>
<dbReference type="PANTHER" id="PTHR43055">
    <property type="entry name" value="FORMATE-DEPENDENT PHOSPHORIBOSYLGLYCINAMIDE FORMYLTRANSFERASE"/>
    <property type="match status" value="1"/>
</dbReference>
<dbReference type="Pfam" id="PF15632">
    <property type="entry name" value="ATPgrasp_Ter"/>
    <property type="match status" value="1"/>
</dbReference>